<dbReference type="EMBL" id="JACEEZ010021376">
    <property type="protein sequence ID" value="KAG0713534.1"/>
    <property type="molecule type" value="Genomic_DNA"/>
</dbReference>
<reference evidence="2" key="1">
    <citation type="submission" date="2020-07" db="EMBL/GenBank/DDBJ databases">
        <title>The High-quality genome of the commercially important snow crab, Chionoecetes opilio.</title>
        <authorList>
            <person name="Jeong J.-H."/>
            <person name="Ryu S."/>
        </authorList>
    </citation>
    <scope>NUCLEOTIDE SEQUENCE</scope>
    <source>
        <strain evidence="2">MADBK_172401_WGS</strain>
        <tissue evidence="2">Digestive gland</tissue>
    </source>
</reference>
<feature type="region of interest" description="Disordered" evidence="1">
    <location>
        <begin position="66"/>
        <end position="90"/>
    </location>
</feature>
<evidence type="ECO:0000256" key="1">
    <source>
        <dbReference type="SAM" id="MobiDB-lite"/>
    </source>
</evidence>
<organism evidence="2 3">
    <name type="scientific">Chionoecetes opilio</name>
    <name type="common">Atlantic snow crab</name>
    <name type="synonym">Cancer opilio</name>
    <dbReference type="NCBI Taxonomy" id="41210"/>
    <lineage>
        <taxon>Eukaryota</taxon>
        <taxon>Metazoa</taxon>
        <taxon>Ecdysozoa</taxon>
        <taxon>Arthropoda</taxon>
        <taxon>Crustacea</taxon>
        <taxon>Multicrustacea</taxon>
        <taxon>Malacostraca</taxon>
        <taxon>Eumalacostraca</taxon>
        <taxon>Eucarida</taxon>
        <taxon>Decapoda</taxon>
        <taxon>Pleocyemata</taxon>
        <taxon>Brachyura</taxon>
        <taxon>Eubrachyura</taxon>
        <taxon>Majoidea</taxon>
        <taxon>Majidae</taxon>
        <taxon>Chionoecetes</taxon>
    </lineage>
</organism>
<dbReference type="AlphaFoldDB" id="A0A8J4XWU1"/>
<comment type="caution">
    <text evidence="2">The sequence shown here is derived from an EMBL/GenBank/DDBJ whole genome shotgun (WGS) entry which is preliminary data.</text>
</comment>
<evidence type="ECO:0000313" key="2">
    <source>
        <dbReference type="EMBL" id="KAG0713534.1"/>
    </source>
</evidence>
<keyword evidence="3" id="KW-1185">Reference proteome</keyword>
<accession>A0A8J4XWU1</accession>
<dbReference type="Proteomes" id="UP000770661">
    <property type="component" value="Unassembled WGS sequence"/>
</dbReference>
<name>A0A8J4XWU1_CHIOP</name>
<sequence length="131" mass="15156">MDLHSVHHIFDGMGEHVWGAWSDPKVVCEVQAFTTAQLVCVHGRKCFAVYMRQRLVDVRSRTRRVKNNNIGTESGAGRENYHANRTSLSRRRSRCAREDLRLFSRTTTRGRDLKVLESIEIERASLHGYSR</sequence>
<proteinExistence type="predicted"/>
<gene>
    <name evidence="2" type="ORF">GWK47_016027</name>
</gene>
<evidence type="ECO:0000313" key="3">
    <source>
        <dbReference type="Proteomes" id="UP000770661"/>
    </source>
</evidence>
<protein>
    <submittedName>
        <fullName evidence="2">Uncharacterized protein</fullName>
    </submittedName>
</protein>